<dbReference type="SUPFAM" id="SSF52283">
    <property type="entry name" value="Formate/glycerate dehydrogenase catalytic domain-like"/>
    <property type="match status" value="1"/>
</dbReference>
<dbReference type="InterPro" id="IPR002912">
    <property type="entry name" value="ACT_dom"/>
</dbReference>
<dbReference type="Gene3D" id="3.40.50.720">
    <property type="entry name" value="NAD(P)-binding Rossmann-like Domain"/>
    <property type="match status" value="2"/>
</dbReference>
<name>A0A1K2HX55_9HYPH</name>
<dbReference type="InterPro" id="IPR029009">
    <property type="entry name" value="ASB_dom_sf"/>
</dbReference>
<dbReference type="Gene3D" id="3.30.1330.90">
    <property type="entry name" value="D-3-phosphoglycerate dehydrogenase, domain 3"/>
    <property type="match status" value="1"/>
</dbReference>
<accession>A0A1K2HX55</accession>
<evidence type="ECO:0000313" key="11">
    <source>
        <dbReference type="EMBL" id="SFZ83548.1"/>
    </source>
</evidence>
<dbReference type="InterPro" id="IPR029752">
    <property type="entry name" value="D-isomer_DH_CS1"/>
</dbReference>
<dbReference type="InterPro" id="IPR045865">
    <property type="entry name" value="ACT-like_dom_sf"/>
</dbReference>
<dbReference type="CDD" id="cd12173">
    <property type="entry name" value="PGDH_4"/>
    <property type="match status" value="1"/>
</dbReference>
<dbReference type="InterPro" id="IPR029753">
    <property type="entry name" value="D-isomer_DH_CS"/>
</dbReference>
<dbReference type="AlphaFoldDB" id="A0A1K2HX55"/>
<evidence type="ECO:0000259" key="10">
    <source>
        <dbReference type="PROSITE" id="PS51671"/>
    </source>
</evidence>
<feature type="domain" description="ACT" evidence="10">
    <location>
        <begin position="455"/>
        <end position="527"/>
    </location>
</feature>
<comment type="catalytic activity">
    <reaction evidence="7">
        <text>(R)-2-hydroxyglutarate + NAD(+) = 2-oxoglutarate + NADH + H(+)</text>
        <dbReference type="Rhea" id="RHEA:49612"/>
        <dbReference type="ChEBI" id="CHEBI:15378"/>
        <dbReference type="ChEBI" id="CHEBI:15801"/>
        <dbReference type="ChEBI" id="CHEBI:16810"/>
        <dbReference type="ChEBI" id="CHEBI:57540"/>
        <dbReference type="ChEBI" id="CHEBI:57945"/>
        <dbReference type="EC" id="1.1.1.399"/>
    </reaction>
</comment>
<dbReference type="SUPFAM" id="SSF51735">
    <property type="entry name" value="NAD(P)-binding Rossmann-fold domains"/>
    <property type="match status" value="1"/>
</dbReference>
<sequence>MPKVLVSDKLSKTAVQIFKDNGVEVDYLPDLGKDKEKLLEVIGQYDGLAIRSATKVTEKVIAAATNLKVIGRAGIGVDNVDIPAATKKGVIVMNTPFGNSITTAEHAISLMMALARQLPEADASTRAGKWEKNRFMGVEVTNKVLGIIGCGNIGSIVADRALGLRMKVIAFDPFLSADRAVTLGVEKVELDELLTRADFITLHVPLTEQTKNVLSAEAIAKTKKGVRIINCARGGLVDEAALYDALKSGHVAGAALDVFLEEPATESPLFTLENVICTPHLGASTTEAQENVALQVAEQISAYLMTGEITNALNFPSISAEEAPRLTPWVKLAEALGSFAGQLTETSITGIRIEFEGAVAALNTKPMVAAALTGVMKPLLADVNMVSAPQIAKERGMQVETVTREQQGAYESYIRLTVITERQERAVAGTIFANGKPRVIQVKGINMEAELTGSMIYVTNEDKPGHIGRLGTTLGDLGINIANFNLGRADVGGDAIALLSIDGNLTDDHLKTIAALPGVKQAKALRF</sequence>
<dbReference type="UniPathway" id="UPA00135">
    <property type="reaction ID" value="UER00196"/>
</dbReference>
<dbReference type="PANTHER" id="PTHR42938:SF47">
    <property type="entry name" value="HYDROXYPYRUVATE REDUCTASE"/>
    <property type="match status" value="1"/>
</dbReference>
<dbReference type="Pfam" id="PF00389">
    <property type="entry name" value="2-Hacid_dh"/>
    <property type="match status" value="1"/>
</dbReference>
<dbReference type="EC" id="1.1.1.95" evidence="9"/>
<comment type="function">
    <text evidence="1">Catalyzes the reversible oxidation of 3-phospho-D-glycerate to 3-phosphonooxypyruvate, the first step of the phosphorylated L-serine biosynthesis pathway. Also catalyzes the reversible oxidation of 2-hydroxyglutarate to 2-oxoglutarate.</text>
</comment>
<dbReference type="RefSeq" id="WP_072340897.1">
    <property type="nucleotide sequence ID" value="NZ_FPKU01000001.1"/>
</dbReference>
<dbReference type="GO" id="GO:0006564">
    <property type="term" value="P:L-serine biosynthetic process"/>
    <property type="evidence" value="ECO:0007669"/>
    <property type="project" value="UniProtKB-UniRule"/>
</dbReference>
<evidence type="ECO:0000256" key="6">
    <source>
        <dbReference type="ARBA" id="ARBA00023027"/>
    </source>
</evidence>
<keyword evidence="9" id="KW-0028">Amino-acid biosynthesis</keyword>
<dbReference type="Gene3D" id="3.30.70.260">
    <property type="match status" value="1"/>
</dbReference>
<comment type="catalytic activity">
    <reaction evidence="8 9">
        <text>(2R)-3-phosphoglycerate + NAD(+) = 3-phosphooxypyruvate + NADH + H(+)</text>
        <dbReference type="Rhea" id="RHEA:12641"/>
        <dbReference type="ChEBI" id="CHEBI:15378"/>
        <dbReference type="ChEBI" id="CHEBI:18110"/>
        <dbReference type="ChEBI" id="CHEBI:57540"/>
        <dbReference type="ChEBI" id="CHEBI:57945"/>
        <dbReference type="ChEBI" id="CHEBI:58272"/>
        <dbReference type="EC" id="1.1.1.95"/>
    </reaction>
</comment>
<dbReference type="NCBIfam" id="TIGR01327">
    <property type="entry name" value="PGDH"/>
    <property type="match status" value="1"/>
</dbReference>
<dbReference type="GO" id="GO:0051287">
    <property type="term" value="F:NAD binding"/>
    <property type="evidence" value="ECO:0007669"/>
    <property type="project" value="UniProtKB-UniRule"/>
</dbReference>
<dbReference type="Proteomes" id="UP000183447">
    <property type="component" value="Unassembled WGS sequence"/>
</dbReference>
<organism evidence="11 12">
    <name type="scientific">Devosia enhydra</name>
    <dbReference type="NCBI Taxonomy" id="665118"/>
    <lineage>
        <taxon>Bacteria</taxon>
        <taxon>Pseudomonadati</taxon>
        <taxon>Pseudomonadota</taxon>
        <taxon>Alphaproteobacteria</taxon>
        <taxon>Hyphomicrobiales</taxon>
        <taxon>Devosiaceae</taxon>
        <taxon>Devosia</taxon>
    </lineage>
</organism>
<evidence type="ECO:0000256" key="8">
    <source>
        <dbReference type="ARBA" id="ARBA00048731"/>
    </source>
</evidence>
<dbReference type="PANTHER" id="PTHR42938">
    <property type="entry name" value="FORMATE DEHYDROGENASE 1"/>
    <property type="match status" value="1"/>
</dbReference>
<evidence type="ECO:0000256" key="2">
    <source>
        <dbReference type="ARBA" id="ARBA00005216"/>
    </source>
</evidence>
<dbReference type="STRING" id="665118.SAMN02983003_1710"/>
<evidence type="ECO:0000256" key="9">
    <source>
        <dbReference type="RuleBase" id="RU363003"/>
    </source>
</evidence>
<reference evidence="11 12" key="1">
    <citation type="submission" date="2016-11" db="EMBL/GenBank/DDBJ databases">
        <authorList>
            <person name="Jaros S."/>
            <person name="Januszkiewicz K."/>
            <person name="Wedrychowicz H."/>
        </authorList>
    </citation>
    <scope>NUCLEOTIDE SEQUENCE [LARGE SCALE GENOMIC DNA]</scope>
    <source>
        <strain evidence="11 12">ATCC 23634</strain>
    </source>
</reference>
<keyword evidence="5 9" id="KW-0560">Oxidoreductase</keyword>
<dbReference type="Pfam" id="PF02826">
    <property type="entry name" value="2-Hacid_dh_C"/>
    <property type="match status" value="1"/>
</dbReference>
<dbReference type="InterPro" id="IPR036291">
    <property type="entry name" value="NAD(P)-bd_dom_sf"/>
</dbReference>
<keyword evidence="6 9" id="KW-0520">NAD</keyword>
<dbReference type="OrthoDB" id="9793626at2"/>
<dbReference type="Pfam" id="PF19304">
    <property type="entry name" value="PGDH_inter"/>
    <property type="match status" value="1"/>
</dbReference>
<evidence type="ECO:0000256" key="7">
    <source>
        <dbReference type="ARBA" id="ARBA00048126"/>
    </source>
</evidence>
<protein>
    <recommendedName>
        <fullName evidence="4 9">D-3-phosphoglycerate dehydrogenase</fullName>
        <ecNumber evidence="9">1.1.1.95</ecNumber>
    </recommendedName>
</protein>
<comment type="pathway">
    <text evidence="2 9">Amino-acid biosynthesis; L-serine biosynthesis; L-serine from 3-phospho-D-glycerate: step 1/3.</text>
</comment>
<gene>
    <name evidence="11" type="ORF">SAMN02983003_1710</name>
</gene>
<dbReference type="PROSITE" id="PS00670">
    <property type="entry name" value="D_2_HYDROXYACID_DH_2"/>
    <property type="match status" value="1"/>
</dbReference>
<dbReference type="InterPro" id="IPR006140">
    <property type="entry name" value="D-isomer_DH_NAD-bd"/>
</dbReference>
<dbReference type="InterPro" id="IPR006236">
    <property type="entry name" value="PGDH"/>
</dbReference>
<evidence type="ECO:0000313" key="12">
    <source>
        <dbReference type="Proteomes" id="UP000183447"/>
    </source>
</evidence>
<dbReference type="Pfam" id="PF01842">
    <property type="entry name" value="ACT"/>
    <property type="match status" value="1"/>
</dbReference>
<dbReference type="SUPFAM" id="SSF55021">
    <property type="entry name" value="ACT-like"/>
    <property type="match status" value="1"/>
</dbReference>
<dbReference type="FunFam" id="3.40.50.720:FF:000021">
    <property type="entry name" value="D-3-phosphoglycerate dehydrogenase"/>
    <property type="match status" value="1"/>
</dbReference>
<keyword evidence="12" id="KW-1185">Reference proteome</keyword>
<dbReference type="PROSITE" id="PS00065">
    <property type="entry name" value="D_2_HYDROXYACID_DH_1"/>
    <property type="match status" value="1"/>
</dbReference>
<dbReference type="PROSITE" id="PS00671">
    <property type="entry name" value="D_2_HYDROXYACID_DH_3"/>
    <property type="match status" value="1"/>
</dbReference>
<dbReference type="PROSITE" id="PS51671">
    <property type="entry name" value="ACT"/>
    <property type="match status" value="1"/>
</dbReference>
<dbReference type="GO" id="GO:0004617">
    <property type="term" value="F:phosphoglycerate dehydrogenase activity"/>
    <property type="evidence" value="ECO:0007669"/>
    <property type="project" value="UniProtKB-UniRule"/>
</dbReference>
<dbReference type="InterPro" id="IPR045626">
    <property type="entry name" value="PGDH_ASB_dom"/>
</dbReference>
<proteinExistence type="inferred from homology"/>
<dbReference type="InterPro" id="IPR006139">
    <property type="entry name" value="D-isomer_2_OHA_DH_cat_dom"/>
</dbReference>
<comment type="similarity">
    <text evidence="3 9">Belongs to the D-isomer specific 2-hydroxyacid dehydrogenase family.</text>
</comment>
<evidence type="ECO:0000256" key="3">
    <source>
        <dbReference type="ARBA" id="ARBA00005854"/>
    </source>
</evidence>
<keyword evidence="9" id="KW-0718">Serine biosynthesis</keyword>
<dbReference type="SUPFAM" id="SSF143548">
    <property type="entry name" value="Serine metabolism enzymes domain"/>
    <property type="match status" value="1"/>
</dbReference>
<evidence type="ECO:0000256" key="5">
    <source>
        <dbReference type="ARBA" id="ARBA00023002"/>
    </source>
</evidence>
<dbReference type="CDD" id="cd04902">
    <property type="entry name" value="ACT_3PGDH-xct"/>
    <property type="match status" value="1"/>
</dbReference>
<dbReference type="EMBL" id="FPKU01000001">
    <property type="protein sequence ID" value="SFZ83548.1"/>
    <property type="molecule type" value="Genomic_DNA"/>
</dbReference>
<evidence type="ECO:0000256" key="1">
    <source>
        <dbReference type="ARBA" id="ARBA00003800"/>
    </source>
</evidence>
<evidence type="ECO:0000256" key="4">
    <source>
        <dbReference type="ARBA" id="ARBA00021582"/>
    </source>
</evidence>